<reference evidence="10" key="1">
    <citation type="submission" date="2009-09" db="EMBL/GenBank/DDBJ databases">
        <title>The complete chromosome of Sebaldella termitidis ATCC 33386.</title>
        <authorList>
            <consortium name="US DOE Joint Genome Institute (JGI-PGF)"/>
            <person name="Lucas S."/>
            <person name="Copeland A."/>
            <person name="Lapidus A."/>
            <person name="Glavina del Rio T."/>
            <person name="Dalin E."/>
            <person name="Tice H."/>
            <person name="Bruce D."/>
            <person name="Goodwin L."/>
            <person name="Pitluck S."/>
            <person name="Kyrpides N."/>
            <person name="Mavromatis K."/>
            <person name="Ivanova N."/>
            <person name="Mikhailova N."/>
            <person name="Sims D."/>
            <person name="Meincke L."/>
            <person name="Brettin T."/>
            <person name="Detter J.C."/>
            <person name="Han C."/>
            <person name="Larimer F."/>
            <person name="Land M."/>
            <person name="Hauser L."/>
            <person name="Markowitz V."/>
            <person name="Cheng J.F."/>
            <person name="Hugenholtz P."/>
            <person name="Woyke T."/>
            <person name="Wu D."/>
            <person name="Eisen J.A."/>
        </authorList>
    </citation>
    <scope>NUCLEOTIDE SEQUENCE [LARGE SCALE GENOMIC DNA]</scope>
    <source>
        <strain evidence="10">ATCC 33386 / NCTC 11300</strain>
    </source>
</reference>
<dbReference type="Pfam" id="PF00082">
    <property type="entry name" value="Peptidase_S8"/>
    <property type="match status" value="1"/>
</dbReference>
<dbReference type="Gene3D" id="2.40.128.130">
    <property type="entry name" value="Autotransporter beta-domain"/>
    <property type="match status" value="1"/>
</dbReference>
<dbReference type="InterPro" id="IPR013425">
    <property type="entry name" value="Autotrns_rpt"/>
</dbReference>
<dbReference type="eggNOG" id="COG1404">
    <property type="taxonomic scope" value="Bacteria"/>
</dbReference>
<dbReference type="PROSITE" id="PS51892">
    <property type="entry name" value="SUBTILASE"/>
    <property type="match status" value="1"/>
</dbReference>
<keyword evidence="2 7" id="KW-0732">Signal</keyword>
<dbReference type="PROSITE" id="PS51208">
    <property type="entry name" value="AUTOTRANSPORTER"/>
    <property type="match status" value="1"/>
</dbReference>
<dbReference type="NCBIfam" id="TIGR01414">
    <property type="entry name" value="autotrans_barl"/>
    <property type="match status" value="1"/>
</dbReference>
<keyword evidence="4 5" id="KW-0720">Serine protease</keyword>
<evidence type="ECO:0000256" key="6">
    <source>
        <dbReference type="SAM" id="MobiDB-lite"/>
    </source>
</evidence>
<dbReference type="PANTHER" id="PTHR35037:SF3">
    <property type="entry name" value="C-TERMINAL REGION OF AIDA-LIKE PROTEIN"/>
    <property type="match status" value="1"/>
</dbReference>
<dbReference type="NCBIfam" id="TIGR02601">
    <property type="entry name" value="autotrns_rpt"/>
    <property type="match status" value="1"/>
</dbReference>
<dbReference type="STRING" id="526218.Sterm_1082"/>
<dbReference type="InterPro" id="IPR036709">
    <property type="entry name" value="Autotransporte_beta_dom_sf"/>
</dbReference>
<keyword evidence="3 5" id="KW-0378">Hydrolase</keyword>
<dbReference type="CDD" id="cd04848">
    <property type="entry name" value="Peptidases_S8_Autotransporter_serine_protease_like"/>
    <property type="match status" value="1"/>
</dbReference>
<dbReference type="GO" id="GO:0006508">
    <property type="term" value="P:proteolysis"/>
    <property type="evidence" value="ECO:0007669"/>
    <property type="project" value="UniProtKB-KW"/>
</dbReference>
<feature type="domain" description="Autotransporter" evidence="8">
    <location>
        <begin position="633"/>
        <end position="914"/>
    </location>
</feature>
<dbReference type="InterPro" id="IPR023828">
    <property type="entry name" value="Peptidase_S8_Ser-AS"/>
</dbReference>
<dbReference type="InterPro" id="IPR006315">
    <property type="entry name" value="OM_autotransptr_brl_dom"/>
</dbReference>
<organism evidence="9 10">
    <name type="scientific">Sebaldella termitidis (strain ATCC 33386 / NCTC 11300)</name>
    <dbReference type="NCBI Taxonomy" id="526218"/>
    <lineage>
        <taxon>Bacteria</taxon>
        <taxon>Fusobacteriati</taxon>
        <taxon>Fusobacteriota</taxon>
        <taxon>Fusobacteriia</taxon>
        <taxon>Fusobacteriales</taxon>
        <taxon>Leptotrichiaceae</taxon>
        <taxon>Sebaldella</taxon>
    </lineage>
</organism>
<dbReference type="RefSeq" id="WP_012860546.1">
    <property type="nucleotide sequence ID" value="NC_013517.1"/>
</dbReference>
<gene>
    <name evidence="9" type="ordered locus">Sterm_1082</name>
</gene>
<evidence type="ECO:0000313" key="9">
    <source>
        <dbReference type="EMBL" id="ACZ07950.1"/>
    </source>
</evidence>
<dbReference type="PROSITE" id="PS51257">
    <property type="entry name" value="PROKAR_LIPOPROTEIN"/>
    <property type="match status" value="1"/>
</dbReference>
<evidence type="ECO:0000256" key="3">
    <source>
        <dbReference type="ARBA" id="ARBA00022801"/>
    </source>
</evidence>
<dbReference type="SUPFAM" id="SSF52743">
    <property type="entry name" value="Subtilisin-like"/>
    <property type="match status" value="1"/>
</dbReference>
<keyword evidence="1 5" id="KW-0645">Protease</keyword>
<proteinExistence type="inferred from homology"/>
<evidence type="ECO:0000259" key="8">
    <source>
        <dbReference type="PROSITE" id="PS51208"/>
    </source>
</evidence>
<keyword evidence="10" id="KW-1185">Reference proteome</keyword>
<dbReference type="InterPro" id="IPR051551">
    <property type="entry name" value="Autotransporter_adhesion"/>
</dbReference>
<evidence type="ECO:0000256" key="7">
    <source>
        <dbReference type="SAM" id="SignalP"/>
    </source>
</evidence>
<evidence type="ECO:0000256" key="2">
    <source>
        <dbReference type="ARBA" id="ARBA00022729"/>
    </source>
</evidence>
<feature type="region of interest" description="Disordered" evidence="6">
    <location>
        <begin position="20"/>
        <end position="39"/>
    </location>
</feature>
<accession>D1AFR5</accession>
<protein>
    <submittedName>
        <fullName evidence="9">Outer membrane autotransporter barrel domain protein</fullName>
    </submittedName>
</protein>
<comment type="similarity">
    <text evidence="5">Belongs to the peptidase S8 family.</text>
</comment>
<dbReference type="Proteomes" id="UP000000845">
    <property type="component" value="Chromosome"/>
</dbReference>
<dbReference type="InterPro" id="IPR000209">
    <property type="entry name" value="Peptidase_S8/S53_dom"/>
</dbReference>
<dbReference type="eggNOG" id="COG4625">
    <property type="taxonomic scope" value="Bacteria"/>
</dbReference>
<dbReference type="SMART" id="SM00869">
    <property type="entry name" value="Autotransporter"/>
    <property type="match status" value="1"/>
</dbReference>
<dbReference type="GO" id="GO:0004252">
    <property type="term" value="F:serine-type endopeptidase activity"/>
    <property type="evidence" value="ECO:0007669"/>
    <property type="project" value="UniProtKB-UniRule"/>
</dbReference>
<dbReference type="SUPFAM" id="SSF103515">
    <property type="entry name" value="Autotransporter"/>
    <property type="match status" value="1"/>
</dbReference>
<dbReference type="InterPro" id="IPR005546">
    <property type="entry name" value="Autotransporte_beta"/>
</dbReference>
<evidence type="ECO:0000256" key="5">
    <source>
        <dbReference type="PROSITE-ProRule" id="PRU01240"/>
    </source>
</evidence>
<dbReference type="InterPro" id="IPR036852">
    <property type="entry name" value="Peptidase_S8/S53_dom_sf"/>
</dbReference>
<dbReference type="Gene3D" id="3.40.50.200">
    <property type="entry name" value="Peptidase S8/S53 domain"/>
    <property type="match status" value="1"/>
</dbReference>
<name>D1AFR5_SEBTE</name>
<dbReference type="GO" id="GO:0019867">
    <property type="term" value="C:outer membrane"/>
    <property type="evidence" value="ECO:0007669"/>
    <property type="project" value="InterPro"/>
</dbReference>
<dbReference type="PANTHER" id="PTHR35037">
    <property type="entry name" value="C-TERMINAL REGION OF AIDA-LIKE PROTEIN"/>
    <property type="match status" value="1"/>
</dbReference>
<feature type="signal peptide" evidence="7">
    <location>
        <begin position="1"/>
        <end position="22"/>
    </location>
</feature>
<dbReference type="EMBL" id="CP001739">
    <property type="protein sequence ID" value="ACZ07950.1"/>
    <property type="molecule type" value="Genomic_DNA"/>
</dbReference>
<evidence type="ECO:0000313" key="10">
    <source>
        <dbReference type="Proteomes" id="UP000000845"/>
    </source>
</evidence>
<feature type="active site" description="Charge relay system" evidence="5">
    <location>
        <position position="277"/>
    </location>
</feature>
<dbReference type="Pfam" id="PF12951">
    <property type="entry name" value="PATR"/>
    <property type="match status" value="1"/>
</dbReference>
<dbReference type="Pfam" id="PF03797">
    <property type="entry name" value="Autotransporter"/>
    <property type="match status" value="1"/>
</dbReference>
<dbReference type="AlphaFoldDB" id="D1AFR5"/>
<dbReference type="InterPro" id="IPR034061">
    <property type="entry name" value="Peptidases_S8_Autotransporter"/>
</dbReference>
<dbReference type="PROSITE" id="PS00138">
    <property type="entry name" value="SUBTILASE_SER"/>
    <property type="match status" value="1"/>
</dbReference>
<dbReference type="PRINTS" id="PR00723">
    <property type="entry name" value="SUBTILISIN"/>
</dbReference>
<reference evidence="9 10" key="2">
    <citation type="journal article" date="2010" name="Stand. Genomic Sci.">
        <title>Complete genome sequence of Sebaldella termitidis type strain (NCTC 11300).</title>
        <authorList>
            <person name="Harmon-Smith M."/>
            <person name="Celia L."/>
            <person name="Chertkov O."/>
            <person name="Lapidus A."/>
            <person name="Copeland A."/>
            <person name="Glavina Del Rio T."/>
            <person name="Nolan M."/>
            <person name="Lucas S."/>
            <person name="Tice H."/>
            <person name="Cheng J.F."/>
            <person name="Han C."/>
            <person name="Detter J.C."/>
            <person name="Bruce D."/>
            <person name="Goodwin L."/>
            <person name="Pitluck S."/>
            <person name="Pati A."/>
            <person name="Liolios K."/>
            <person name="Ivanova N."/>
            <person name="Mavromatis K."/>
            <person name="Mikhailova N."/>
            <person name="Chen A."/>
            <person name="Palaniappan K."/>
            <person name="Land M."/>
            <person name="Hauser L."/>
            <person name="Chang Y.J."/>
            <person name="Jeffries C.D."/>
            <person name="Brettin T."/>
            <person name="Goker M."/>
            <person name="Beck B."/>
            <person name="Bristow J."/>
            <person name="Eisen J.A."/>
            <person name="Markowitz V."/>
            <person name="Hugenholtz P."/>
            <person name="Kyrpides N.C."/>
            <person name="Klenk H.P."/>
            <person name="Chen F."/>
        </authorList>
    </citation>
    <scope>NUCLEOTIDE SEQUENCE [LARGE SCALE GENOMIC DNA]</scope>
    <source>
        <strain evidence="10">ATCC 33386 / NCTC 11300</strain>
    </source>
</reference>
<dbReference type="InterPro" id="IPR015500">
    <property type="entry name" value="Peptidase_S8_subtilisin-rel"/>
</dbReference>
<evidence type="ECO:0000256" key="1">
    <source>
        <dbReference type="ARBA" id="ARBA00022670"/>
    </source>
</evidence>
<sequence length="915" mass="97111">MNKKIMFIITLATALVSCSSSGGGEGNSGGGGTATPTPIDVTRDIPFNQEDPHSAKEAKVNKIDGTGVTVGVVDSNFDVNNIEFRDSNGKSRITKDNKYAGSTNIHGSLVSEIIGGNTIGVAPKVQIRGEAAGTICSDGSNSCIVVQRGMYDNLYNNGVRIYNQSFGVASRTIKTATKADMPLSDPVIAFYRDKASTDSLFIWAAGNSGKDEVSAEAGLPYFYPEMQKGWIAVMAVNSADGTPSDYSNKCGIAQNWCIAAVGDYDFNVRNVSGMGTSFAAPVVTGTAALVQQKYPWMNGDLIRQTILSTATDKGAKGVDAVYGWGLLNISKAVKGPALFDKRLALGDYVNVAFDNTTSTFENDISGDAGLIKAGTGKLILSGKNTYTGKNVVNGGVLEVNGQVVSEVDVQSGGTLSSNGGYINNNVVNNGGTVSSIGQGMNIQGNYTSTPEGVIVSTAGATINVGGTADLNNSILRVTAPKDDDNNPVYISKEVITENVVNAANGVTSTFGKVETPVFLQSDVIYGNDGVKLSVARRDIAEYADEAYNSDATRNNSSQNLEQVLTALDNNKGSDEFRTKIAMLQQSSSSDLAATLDSLSGQIYASAQALTFQQSQAVNRDLTNRLVMLGSMENKADIAGLWFSGIASTGKLKESGYASADTTSYGGQVGIDKNINDSTILGIALSYSDAEADFDRYGGKSKSQNFGVSLYGRYGQKEDKFYVLGRLGVGIVSSDVDREVVTGVQSENVSINHDDYVYSGYGETGYKFKLAKNFNLTPFAGISYDSVKRGSFSEDGSLLGLEADSKTYDQTSGSIGLRGEYDFEWIGGKSTILGYASWQKAFNDEDLSFEASYVGLPSEKFTVEGIGLPGDSVWTGVGVSTEVNDRWAWYANYDMQISDSDISNNVFSAGFRYNIK</sequence>
<feature type="active site" description="Charge relay system" evidence="5">
    <location>
        <position position="106"/>
    </location>
</feature>
<evidence type="ECO:0000256" key="4">
    <source>
        <dbReference type="ARBA" id="ARBA00022825"/>
    </source>
</evidence>
<feature type="chain" id="PRO_5003019634" evidence="7">
    <location>
        <begin position="23"/>
        <end position="915"/>
    </location>
</feature>
<feature type="active site" description="Charge relay system" evidence="5">
    <location>
        <position position="74"/>
    </location>
</feature>
<dbReference type="HOGENOM" id="CLU_005887_0_0_0"/>
<feature type="compositionally biased region" description="Gly residues" evidence="6">
    <location>
        <begin position="21"/>
        <end position="33"/>
    </location>
</feature>
<dbReference type="KEGG" id="str:Sterm_1082"/>